<proteinExistence type="predicted"/>
<reference evidence="1 2" key="1">
    <citation type="journal article" date="2019" name="Environ. Microbiol.">
        <title>Species interactions and distinct microbial communities in high Arctic permafrost affected cryosols are associated with the CH4 and CO2 gas fluxes.</title>
        <authorList>
            <person name="Altshuler I."/>
            <person name="Hamel J."/>
            <person name="Turney S."/>
            <person name="Magnuson E."/>
            <person name="Levesque R."/>
            <person name="Greer C."/>
            <person name="Whyte L.G."/>
        </authorList>
    </citation>
    <scope>NUCLEOTIDE SEQUENCE [LARGE SCALE GENOMIC DNA]</scope>
    <source>
        <strain evidence="1 2">S06.C</strain>
    </source>
</reference>
<comment type="caution">
    <text evidence="1">The sequence shown here is derived from an EMBL/GenBank/DDBJ whole genome shotgun (WGS) entry which is preliminary data.</text>
</comment>
<gene>
    <name evidence="1" type="ORF">EAH82_06035</name>
</gene>
<dbReference type="Proteomes" id="UP000319212">
    <property type="component" value="Unassembled WGS sequence"/>
</dbReference>
<organism evidence="1 2">
    <name type="scientific">Variovorax guangxiensis</name>
    <dbReference type="NCBI Taxonomy" id="1775474"/>
    <lineage>
        <taxon>Bacteria</taxon>
        <taxon>Pseudomonadati</taxon>
        <taxon>Pseudomonadota</taxon>
        <taxon>Betaproteobacteria</taxon>
        <taxon>Burkholderiales</taxon>
        <taxon>Comamonadaceae</taxon>
        <taxon>Variovorax</taxon>
    </lineage>
</organism>
<evidence type="ECO:0000313" key="2">
    <source>
        <dbReference type="Proteomes" id="UP000319212"/>
    </source>
</evidence>
<dbReference type="InterPro" id="IPR006311">
    <property type="entry name" value="TAT_signal"/>
</dbReference>
<accession>A0A502DVK9</accession>
<sequence length="75" mass="7636">MQDSQIKGPSPASRRTFFVGAATVGAVAATVAVLPKIVEAPVAVEAAPALPPAPENGGGYSLSEHVKRYYRTAAA</sequence>
<name>A0A502DVK9_9BURK</name>
<dbReference type="AlphaFoldDB" id="A0A502DVK9"/>
<dbReference type="PROSITE" id="PS51318">
    <property type="entry name" value="TAT"/>
    <property type="match status" value="1"/>
</dbReference>
<dbReference type="RefSeq" id="WP_140839801.1">
    <property type="nucleotide sequence ID" value="NZ_RCZI01000002.1"/>
</dbReference>
<evidence type="ECO:0000313" key="1">
    <source>
        <dbReference type="EMBL" id="TPG28371.1"/>
    </source>
</evidence>
<dbReference type="EMBL" id="RCZI01000002">
    <property type="protein sequence ID" value="TPG28371.1"/>
    <property type="molecule type" value="Genomic_DNA"/>
</dbReference>
<protein>
    <submittedName>
        <fullName evidence="1">Formate dehydrogenase</fullName>
    </submittedName>
</protein>